<evidence type="ECO:0000313" key="4">
    <source>
        <dbReference type="Proteomes" id="UP000177215"/>
    </source>
</evidence>
<feature type="transmembrane region" description="Helical" evidence="2">
    <location>
        <begin position="33"/>
        <end position="52"/>
    </location>
</feature>
<accession>A0A1F6EV28</accession>
<organism evidence="3 4">
    <name type="scientific">Candidatus Kaiserbacteria bacterium RIFCSPLOWO2_01_FULL_54_24</name>
    <dbReference type="NCBI Taxonomy" id="1798515"/>
    <lineage>
        <taxon>Bacteria</taxon>
        <taxon>Candidatus Kaiseribacteriota</taxon>
    </lineage>
</organism>
<dbReference type="PANTHER" id="PTHR35271">
    <property type="entry name" value="ABC TRANSPORTER, SUBSTRATE-BINDING LIPOPROTEIN-RELATED"/>
    <property type="match status" value="1"/>
</dbReference>
<evidence type="ECO:0000313" key="3">
    <source>
        <dbReference type="EMBL" id="OGG77499.1"/>
    </source>
</evidence>
<protein>
    <recommendedName>
        <fullName evidence="5">ABC transporter substrate-binding protein PnrA-like domain-containing protein</fullName>
    </recommendedName>
</protein>
<name>A0A1F6EV28_9BACT</name>
<evidence type="ECO:0000256" key="1">
    <source>
        <dbReference type="SAM" id="MobiDB-lite"/>
    </source>
</evidence>
<dbReference type="PANTHER" id="PTHR35271:SF1">
    <property type="entry name" value="ABC TRANSPORTER, SUBSTRATE-BINDING LIPOPROTEIN"/>
    <property type="match status" value="1"/>
</dbReference>
<dbReference type="InterPro" id="IPR007487">
    <property type="entry name" value="ABC_transpt-TYRBP-like"/>
</dbReference>
<dbReference type="Gene3D" id="3.40.50.2300">
    <property type="match status" value="2"/>
</dbReference>
<feature type="compositionally biased region" description="Low complexity" evidence="1">
    <location>
        <begin position="7"/>
        <end position="23"/>
    </location>
</feature>
<keyword evidence="2" id="KW-0812">Transmembrane</keyword>
<keyword evidence="2" id="KW-1133">Transmembrane helix</keyword>
<feature type="region of interest" description="Disordered" evidence="1">
    <location>
        <begin position="1"/>
        <end position="25"/>
    </location>
</feature>
<keyword evidence="2" id="KW-0472">Membrane</keyword>
<dbReference type="Pfam" id="PF04392">
    <property type="entry name" value="ABC_sub_bind"/>
    <property type="match status" value="1"/>
</dbReference>
<sequence>MPPQESPENVNVTPQQQVPVETPKPSALPHSPLALAAALAVLVVIGAVLYWYKPFVSGPVTTAPSKTYVVGILYFPQQTDAVIAFQKKMEELGYREGVNVRYDMVRVSPNPTMIEEFTMGVDRMINERVDMIYATFEHEAEVAIRETKKYQSDIPIVFITRFHDPVQFGLIPSYKSSGSNATGVATNVSETVERSIGFFKEINPKFKKVGIFTDGFMLPDIGDALVAEVRKQAPKFGIEVVEYKTSVPPPEAEAEFNRVAARIKKGDIDGLFHVAGHFYEAQEAGESELAIRLGIPMEVPNEDLPNGGMFSYSDQASAAGTQAAVLADKIFKGAKPADIPIEFNAKTELTLIMGRARDAGITFPDSMLFIATNKYENGSDFPEILHER</sequence>
<evidence type="ECO:0008006" key="5">
    <source>
        <dbReference type="Google" id="ProtNLM"/>
    </source>
</evidence>
<dbReference type="STRING" id="1798515.A3B35_03655"/>
<reference evidence="3 4" key="1">
    <citation type="journal article" date="2016" name="Nat. Commun.">
        <title>Thousands of microbial genomes shed light on interconnected biogeochemical processes in an aquifer system.</title>
        <authorList>
            <person name="Anantharaman K."/>
            <person name="Brown C.T."/>
            <person name="Hug L.A."/>
            <person name="Sharon I."/>
            <person name="Castelle C.J."/>
            <person name="Probst A.J."/>
            <person name="Thomas B.C."/>
            <person name="Singh A."/>
            <person name="Wilkins M.J."/>
            <person name="Karaoz U."/>
            <person name="Brodie E.L."/>
            <person name="Williams K.H."/>
            <person name="Hubbard S.S."/>
            <person name="Banfield J.F."/>
        </authorList>
    </citation>
    <scope>NUCLEOTIDE SEQUENCE [LARGE SCALE GENOMIC DNA]</scope>
</reference>
<proteinExistence type="predicted"/>
<comment type="caution">
    <text evidence="3">The sequence shown here is derived from an EMBL/GenBank/DDBJ whole genome shotgun (WGS) entry which is preliminary data.</text>
</comment>
<dbReference type="EMBL" id="MFMC01000015">
    <property type="protein sequence ID" value="OGG77499.1"/>
    <property type="molecule type" value="Genomic_DNA"/>
</dbReference>
<evidence type="ECO:0000256" key="2">
    <source>
        <dbReference type="SAM" id="Phobius"/>
    </source>
</evidence>
<dbReference type="Proteomes" id="UP000177215">
    <property type="component" value="Unassembled WGS sequence"/>
</dbReference>
<gene>
    <name evidence="3" type="ORF">A3B35_03655</name>
</gene>
<dbReference type="AlphaFoldDB" id="A0A1F6EV28"/>
<dbReference type="CDD" id="cd06325">
    <property type="entry name" value="PBP1_ABC_unchar_transporter"/>
    <property type="match status" value="1"/>
</dbReference>